<evidence type="ECO:0000313" key="9">
    <source>
        <dbReference type="Proteomes" id="UP001597203"/>
    </source>
</evidence>
<dbReference type="PANTHER" id="PTHR46566">
    <property type="entry name" value="1-PHOSPHOFRUCTOKINASE-RELATED"/>
    <property type="match status" value="1"/>
</dbReference>
<protein>
    <recommendedName>
        <fullName evidence="6">Phosphofructokinase</fullName>
    </recommendedName>
</protein>
<evidence type="ECO:0000256" key="3">
    <source>
        <dbReference type="ARBA" id="ARBA00022741"/>
    </source>
</evidence>
<evidence type="ECO:0000256" key="5">
    <source>
        <dbReference type="ARBA" id="ARBA00022840"/>
    </source>
</evidence>
<dbReference type="PIRSF" id="PIRSF000535">
    <property type="entry name" value="1PFK/6PFK/LacC"/>
    <property type="match status" value="1"/>
</dbReference>
<evidence type="ECO:0000313" key="8">
    <source>
        <dbReference type="EMBL" id="MFD1104659.1"/>
    </source>
</evidence>
<comment type="caution">
    <text evidence="8">The sequence shown here is derived from an EMBL/GenBank/DDBJ whole genome shotgun (WGS) entry which is preliminary data.</text>
</comment>
<gene>
    <name evidence="8" type="ORF">ACFQ24_07200</name>
</gene>
<evidence type="ECO:0000256" key="6">
    <source>
        <dbReference type="PIRNR" id="PIRNR000535"/>
    </source>
</evidence>
<dbReference type="PANTHER" id="PTHR46566:SF2">
    <property type="entry name" value="ATP-DEPENDENT 6-PHOSPHOFRUCTOKINASE ISOZYME 2"/>
    <property type="match status" value="1"/>
</dbReference>
<keyword evidence="3" id="KW-0547">Nucleotide-binding</keyword>
<dbReference type="InterPro" id="IPR017583">
    <property type="entry name" value="Tagatose/fructose_Pkinase"/>
</dbReference>
<keyword evidence="2 6" id="KW-0808">Transferase</keyword>
<dbReference type="NCBIfam" id="TIGR03168">
    <property type="entry name" value="1-PFK"/>
    <property type="match status" value="1"/>
</dbReference>
<evidence type="ECO:0000259" key="7">
    <source>
        <dbReference type="Pfam" id="PF00294"/>
    </source>
</evidence>
<dbReference type="Gene3D" id="3.40.1190.20">
    <property type="match status" value="1"/>
</dbReference>
<evidence type="ECO:0000256" key="4">
    <source>
        <dbReference type="ARBA" id="ARBA00022777"/>
    </source>
</evidence>
<accession>A0ABW3P0A9</accession>
<feature type="domain" description="Carbohydrate kinase PfkB" evidence="7">
    <location>
        <begin position="28"/>
        <end position="291"/>
    </location>
</feature>
<dbReference type="EMBL" id="JBHTLS010000108">
    <property type="protein sequence ID" value="MFD1104659.1"/>
    <property type="molecule type" value="Genomic_DNA"/>
</dbReference>
<keyword evidence="9" id="KW-1185">Reference proteome</keyword>
<dbReference type="CDD" id="cd01164">
    <property type="entry name" value="FruK_PfkB_like"/>
    <property type="match status" value="1"/>
</dbReference>
<reference evidence="9" key="1">
    <citation type="journal article" date="2019" name="Int. J. Syst. Evol. Microbiol.">
        <title>The Global Catalogue of Microorganisms (GCM) 10K type strain sequencing project: providing services to taxonomists for standard genome sequencing and annotation.</title>
        <authorList>
            <consortium name="The Broad Institute Genomics Platform"/>
            <consortium name="The Broad Institute Genome Sequencing Center for Infectious Disease"/>
            <person name="Wu L."/>
            <person name="Ma J."/>
        </authorList>
    </citation>
    <scope>NUCLEOTIDE SEQUENCE [LARGE SCALE GENOMIC DNA]</scope>
    <source>
        <strain evidence="9">CCUG 54329</strain>
    </source>
</reference>
<evidence type="ECO:0000256" key="2">
    <source>
        <dbReference type="ARBA" id="ARBA00022679"/>
    </source>
</evidence>
<keyword evidence="4" id="KW-0418">Kinase</keyword>
<dbReference type="RefSeq" id="WP_380910103.1">
    <property type="nucleotide sequence ID" value="NZ_JBHTLS010000108.1"/>
</dbReference>
<sequence length="310" mass="32489">MTSISTLTLNPTIDVAYEVGRVFHTRKMRTEAEFYSPGGGGINVARVFVRLGGNARSYYASGGATGPALDGLLDLHQLVRKRIPIQGPTRVSSAVLEQESGKEYRFVPQGPTFSPAEWQACLEQLAHAQGDYLVASGSLPPGVPEDFYARVAEIMAERGIPLVLDSSGAGLSGGLSRGGVFLIKPSIGELRQLVGKDLTDPGAVSEAAMHIVRSGQSRYVAVTLGHEGALLATADGPRFLPAVQVDAKSAVGAGDSFLAAMVFALSCGWTIDDAFRFGVAAGAAAVLNPGHDLAQADEIRRLYPGVPQPS</sequence>
<dbReference type="Pfam" id="PF00294">
    <property type="entry name" value="PfkB"/>
    <property type="match status" value="1"/>
</dbReference>
<dbReference type="InterPro" id="IPR029056">
    <property type="entry name" value="Ribokinase-like"/>
</dbReference>
<dbReference type="PROSITE" id="PS00583">
    <property type="entry name" value="PFKB_KINASES_1"/>
    <property type="match status" value="1"/>
</dbReference>
<name>A0ABW3P0A9_9SPHN</name>
<dbReference type="InterPro" id="IPR002173">
    <property type="entry name" value="Carboh/pur_kinase_PfkB_CS"/>
</dbReference>
<dbReference type="SUPFAM" id="SSF53613">
    <property type="entry name" value="Ribokinase-like"/>
    <property type="match status" value="1"/>
</dbReference>
<comment type="similarity">
    <text evidence="1 6">Belongs to the carbohydrate kinase PfkB family.</text>
</comment>
<proteinExistence type="inferred from homology"/>
<keyword evidence="5" id="KW-0067">ATP-binding</keyword>
<dbReference type="Proteomes" id="UP001597203">
    <property type="component" value="Unassembled WGS sequence"/>
</dbReference>
<organism evidence="8 9">
    <name type="scientific">Sphingobium olei</name>
    <dbReference type="NCBI Taxonomy" id="420955"/>
    <lineage>
        <taxon>Bacteria</taxon>
        <taxon>Pseudomonadati</taxon>
        <taxon>Pseudomonadota</taxon>
        <taxon>Alphaproteobacteria</taxon>
        <taxon>Sphingomonadales</taxon>
        <taxon>Sphingomonadaceae</taxon>
        <taxon>Sphingobium</taxon>
    </lineage>
</organism>
<dbReference type="InterPro" id="IPR011611">
    <property type="entry name" value="PfkB_dom"/>
</dbReference>
<evidence type="ECO:0000256" key="1">
    <source>
        <dbReference type="ARBA" id="ARBA00010688"/>
    </source>
</evidence>